<protein>
    <submittedName>
        <fullName evidence="1">TFIIB-type zinc ribbon-containing protein</fullName>
    </submittedName>
</protein>
<dbReference type="RefSeq" id="WP_304446994.1">
    <property type="nucleotide sequence ID" value="NZ_JARRAH010000001.1"/>
</dbReference>
<proteinExistence type="predicted"/>
<sequence length="235" mass="25687">MKVRGRRECSQCGTRWSYYETGEVSCPECGSLRSRGVDGRTRHTDAPVTLDLTEARARADDDFDAAVDLAAERCREFTRRSGFINEGELKPLSETYLAAAELAAAAREAGRRMRTDEAAELYLLRLLRGTDLDERPAPDAVPSSLRAARGLAYANAVLAYRRDAVTVLEDDPDPVASRVLGTLRDHAKRIEALDGDVDPAESERLARTAQDVGTYLVEGDEGALAAARNRLDAMA</sequence>
<dbReference type="AlphaFoldDB" id="A0ABD5U5C2"/>
<gene>
    <name evidence="1" type="ORF">ACFQHK_02045</name>
</gene>
<dbReference type="Proteomes" id="UP001596406">
    <property type="component" value="Unassembled WGS sequence"/>
</dbReference>
<evidence type="ECO:0000313" key="1">
    <source>
        <dbReference type="EMBL" id="MFC6835288.1"/>
    </source>
</evidence>
<evidence type="ECO:0000313" key="2">
    <source>
        <dbReference type="Proteomes" id="UP001596406"/>
    </source>
</evidence>
<dbReference type="EMBL" id="JBHSXM010000001">
    <property type="protein sequence ID" value="MFC6835288.1"/>
    <property type="molecule type" value="Genomic_DNA"/>
</dbReference>
<comment type="caution">
    <text evidence="1">The sequence shown here is derived from an EMBL/GenBank/DDBJ whole genome shotgun (WGS) entry which is preliminary data.</text>
</comment>
<keyword evidence="2" id="KW-1185">Reference proteome</keyword>
<organism evidence="1 2">
    <name type="scientific">Halomarina ordinaria</name>
    <dbReference type="NCBI Taxonomy" id="3033939"/>
    <lineage>
        <taxon>Archaea</taxon>
        <taxon>Methanobacteriati</taxon>
        <taxon>Methanobacteriota</taxon>
        <taxon>Stenosarchaea group</taxon>
        <taxon>Halobacteria</taxon>
        <taxon>Halobacteriales</taxon>
        <taxon>Natronomonadaceae</taxon>
        <taxon>Halomarina</taxon>
    </lineage>
</organism>
<name>A0ABD5U5C2_9EURY</name>
<dbReference type="Pfam" id="PF23430">
    <property type="entry name" value="DUF7117"/>
    <property type="match status" value="1"/>
</dbReference>
<accession>A0ABD5U5C2</accession>
<dbReference type="InterPro" id="IPR055541">
    <property type="entry name" value="DUF7117"/>
</dbReference>
<reference evidence="1 2" key="1">
    <citation type="journal article" date="2019" name="Int. J. Syst. Evol. Microbiol.">
        <title>The Global Catalogue of Microorganisms (GCM) 10K type strain sequencing project: providing services to taxonomists for standard genome sequencing and annotation.</title>
        <authorList>
            <consortium name="The Broad Institute Genomics Platform"/>
            <consortium name="The Broad Institute Genome Sequencing Center for Infectious Disease"/>
            <person name="Wu L."/>
            <person name="Ma J."/>
        </authorList>
    </citation>
    <scope>NUCLEOTIDE SEQUENCE [LARGE SCALE GENOMIC DNA]</scope>
    <source>
        <strain evidence="1 2">PSRA2</strain>
    </source>
</reference>